<dbReference type="EMBL" id="CAEY01000775">
    <property type="status" value="NOT_ANNOTATED_CDS"/>
    <property type="molecule type" value="Genomic_DNA"/>
</dbReference>
<evidence type="ECO:0000259" key="15">
    <source>
        <dbReference type="Pfam" id="PF00349"/>
    </source>
</evidence>
<evidence type="ECO:0000256" key="3">
    <source>
        <dbReference type="ARBA" id="ARBA00009225"/>
    </source>
</evidence>
<evidence type="ECO:0000256" key="13">
    <source>
        <dbReference type="ARBA" id="ARBA00059457"/>
    </source>
</evidence>
<protein>
    <recommendedName>
        <fullName evidence="14">Phosphotransferase</fullName>
        <ecNumber evidence="14">2.7.1.-</ecNumber>
    </recommendedName>
</protein>
<evidence type="ECO:0000313" key="17">
    <source>
        <dbReference type="EnsemblMetazoa" id="tetur02g00300.1"/>
    </source>
</evidence>
<dbReference type="UniPathway" id="UPA00109">
    <property type="reaction ID" value="UER00180"/>
</dbReference>
<dbReference type="Proteomes" id="UP000015104">
    <property type="component" value="Unassembled WGS sequence"/>
</dbReference>
<dbReference type="UniPathway" id="UPA00242"/>
<proteinExistence type="inferred from homology"/>
<dbReference type="HOGENOM" id="CLU_014393_5_3_1"/>
<dbReference type="FunFam" id="3.40.367.20:FF:000005">
    <property type="entry name" value="Phosphotransferase"/>
    <property type="match status" value="1"/>
</dbReference>
<accession>T1JUB3</accession>
<dbReference type="GO" id="GO:0004340">
    <property type="term" value="F:glucokinase activity"/>
    <property type="evidence" value="ECO:0007669"/>
    <property type="project" value="TreeGrafter"/>
</dbReference>
<keyword evidence="4 14" id="KW-0808">Transferase</keyword>
<reference evidence="17" key="2">
    <citation type="submission" date="2015-06" db="UniProtKB">
        <authorList>
            <consortium name="EnsemblMetazoa"/>
        </authorList>
    </citation>
    <scope>IDENTIFICATION</scope>
</reference>
<dbReference type="EC" id="2.7.1.-" evidence="14"/>
<dbReference type="GO" id="GO:0008865">
    <property type="term" value="F:fructokinase activity"/>
    <property type="evidence" value="ECO:0007669"/>
    <property type="project" value="TreeGrafter"/>
</dbReference>
<dbReference type="GO" id="GO:0005536">
    <property type="term" value="F:D-glucose binding"/>
    <property type="evidence" value="ECO:0007669"/>
    <property type="project" value="InterPro"/>
</dbReference>
<dbReference type="PRINTS" id="PR00475">
    <property type="entry name" value="HEXOKINASE"/>
</dbReference>
<evidence type="ECO:0000256" key="6">
    <source>
        <dbReference type="ARBA" id="ARBA00022777"/>
    </source>
</evidence>
<dbReference type="CDD" id="cd24019">
    <property type="entry name" value="ASKHA_NBD_HK_meta"/>
    <property type="match status" value="1"/>
</dbReference>
<evidence type="ECO:0000256" key="11">
    <source>
        <dbReference type="ARBA" id="ARBA00048160"/>
    </source>
</evidence>
<dbReference type="PROSITE" id="PS00378">
    <property type="entry name" value="HEXOKINASE_1"/>
    <property type="match status" value="1"/>
</dbReference>
<feature type="domain" description="Hexokinase N-terminal" evidence="15">
    <location>
        <begin position="23"/>
        <end position="217"/>
    </location>
</feature>
<dbReference type="GO" id="GO:0005829">
    <property type="term" value="C:cytosol"/>
    <property type="evidence" value="ECO:0007669"/>
    <property type="project" value="TreeGrafter"/>
</dbReference>
<organism evidence="17 18">
    <name type="scientific">Tetranychus urticae</name>
    <name type="common">Two-spotted spider mite</name>
    <dbReference type="NCBI Taxonomy" id="32264"/>
    <lineage>
        <taxon>Eukaryota</taxon>
        <taxon>Metazoa</taxon>
        <taxon>Ecdysozoa</taxon>
        <taxon>Arthropoda</taxon>
        <taxon>Chelicerata</taxon>
        <taxon>Arachnida</taxon>
        <taxon>Acari</taxon>
        <taxon>Acariformes</taxon>
        <taxon>Trombidiformes</taxon>
        <taxon>Prostigmata</taxon>
        <taxon>Eleutherengona</taxon>
        <taxon>Raphignathae</taxon>
        <taxon>Tetranychoidea</taxon>
        <taxon>Tetranychidae</taxon>
        <taxon>Tetranychus</taxon>
    </lineage>
</organism>
<keyword evidence="18" id="KW-1185">Reference proteome</keyword>
<dbReference type="STRING" id="32264.T1JUB3"/>
<evidence type="ECO:0000259" key="16">
    <source>
        <dbReference type="Pfam" id="PF03727"/>
    </source>
</evidence>
<dbReference type="FunFam" id="3.30.420.40:FF:000095">
    <property type="entry name" value="Phosphotransferase"/>
    <property type="match status" value="1"/>
</dbReference>
<comment type="catalytic activity">
    <reaction evidence="10">
        <text>D-fructose + ATP = D-fructose 6-phosphate + ADP + H(+)</text>
        <dbReference type="Rhea" id="RHEA:16125"/>
        <dbReference type="ChEBI" id="CHEBI:15378"/>
        <dbReference type="ChEBI" id="CHEBI:30616"/>
        <dbReference type="ChEBI" id="CHEBI:37721"/>
        <dbReference type="ChEBI" id="CHEBI:61527"/>
        <dbReference type="ChEBI" id="CHEBI:456216"/>
        <dbReference type="EC" id="2.7.1.1"/>
    </reaction>
    <physiologicalReaction direction="left-to-right" evidence="10">
        <dbReference type="Rhea" id="RHEA:16126"/>
    </physiologicalReaction>
</comment>
<evidence type="ECO:0000256" key="10">
    <source>
        <dbReference type="ARBA" id="ARBA00047905"/>
    </source>
</evidence>
<comment type="similarity">
    <text evidence="3 14">Belongs to the hexokinase family.</text>
</comment>
<dbReference type="GO" id="GO:0019158">
    <property type="term" value="F:mannokinase activity"/>
    <property type="evidence" value="ECO:0007669"/>
    <property type="project" value="RHEA"/>
</dbReference>
<dbReference type="GO" id="GO:0005739">
    <property type="term" value="C:mitochondrion"/>
    <property type="evidence" value="ECO:0007669"/>
    <property type="project" value="TreeGrafter"/>
</dbReference>
<feature type="domain" description="Hexokinase C-terminal" evidence="16">
    <location>
        <begin position="224"/>
        <end position="456"/>
    </location>
</feature>
<evidence type="ECO:0000256" key="2">
    <source>
        <dbReference type="ARBA" id="ARBA00005028"/>
    </source>
</evidence>
<comment type="function">
    <text evidence="13">Catalyzes the phosphorylation of various hexoses to hexose 6-phosphate.</text>
</comment>
<dbReference type="eggNOG" id="KOG1369">
    <property type="taxonomic scope" value="Eukaryota"/>
</dbReference>
<sequence>MPLLPKTPSLQSELSPEERLDRVKAICSCLELSDEKLKEIMATLEAEFEHGLSDEAEATIKMLITYVRDIPRGDEKGMFMALDLGGTNFRVLTVTLDGASALIDTETCEIPSKVMVGSGRDLFDRIAECVYIFIRSRNITVPYLPIGFTFSFPCKQEGLDSASLIRWTKGFKCSDVAGADVVKLLREALVRRKGDCKVETDVVAMINDTTGTLMSCAHRNRECRVGLIVGTGTNLCYMEKLARIPKWVPKEKDEDPPQVAINTEWGAFGDNGALNNIRTKWDLQVDENSLNPGMQLFEKLISGMYLGEIARLILLHLHSKDLLCPGVPVPNRLAVKGGFSAKHLSRIASRKEDSIYKVFTKMETADFDSVDVDIVKHVCDLVAERASRLVAAGLALVLKRLGREKTIIGYDGSVMRFHPFFRKRVEQKIKDLCNHKFDLMLSEDGSGRGAALVAAIACRNLHSDKVF</sequence>
<dbReference type="SUPFAM" id="SSF53067">
    <property type="entry name" value="Actin-like ATPase domain"/>
    <property type="match status" value="2"/>
</dbReference>
<comment type="catalytic activity">
    <reaction evidence="11">
        <text>D-glucose + ATP = D-glucose 6-phosphate + ADP + H(+)</text>
        <dbReference type="Rhea" id="RHEA:17825"/>
        <dbReference type="ChEBI" id="CHEBI:4167"/>
        <dbReference type="ChEBI" id="CHEBI:15378"/>
        <dbReference type="ChEBI" id="CHEBI:30616"/>
        <dbReference type="ChEBI" id="CHEBI:61548"/>
        <dbReference type="ChEBI" id="CHEBI:456216"/>
        <dbReference type="EC" id="2.7.1.1"/>
    </reaction>
    <physiologicalReaction direction="left-to-right" evidence="11">
        <dbReference type="Rhea" id="RHEA:17826"/>
    </physiologicalReaction>
</comment>
<reference evidence="18" key="1">
    <citation type="submission" date="2011-08" db="EMBL/GenBank/DDBJ databases">
        <authorList>
            <person name="Rombauts S."/>
        </authorList>
    </citation>
    <scope>NUCLEOTIDE SEQUENCE</scope>
    <source>
        <strain evidence="18">London</strain>
    </source>
</reference>
<evidence type="ECO:0000256" key="8">
    <source>
        <dbReference type="ARBA" id="ARBA00023152"/>
    </source>
</evidence>
<dbReference type="InterPro" id="IPR022672">
    <property type="entry name" value="Hexokinase_N"/>
</dbReference>
<dbReference type="GO" id="GO:0006096">
    <property type="term" value="P:glycolytic process"/>
    <property type="evidence" value="ECO:0007669"/>
    <property type="project" value="UniProtKB-UniPathway"/>
</dbReference>
<evidence type="ECO:0000313" key="18">
    <source>
        <dbReference type="Proteomes" id="UP000015104"/>
    </source>
</evidence>
<dbReference type="PROSITE" id="PS51748">
    <property type="entry name" value="HEXOKINASE_2"/>
    <property type="match status" value="1"/>
</dbReference>
<dbReference type="Pfam" id="PF00349">
    <property type="entry name" value="Hexokinase_1"/>
    <property type="match status" value="1"/>
</dbReference>
<evidence type="ECO:0000256" key="7">
    <source>
        <dbReference type="ARBA" id="ARBA00022840"/>
    </source>
</evidence>
<dbReference type="Pfam" id="PF03727">
    <property type="entry name" value="Hexokinase_2"/>
    <property type="match status" value="1"/>
</dbReference>
<dbReference type="Gene3D" id="3.30.420.40">
    <property type="match status" value="1"/>
</dbReference>
<keyword evidence="8 14" id="KW-0324">Glycolysis</keyword>
<dbReference type="Gene3D" id="3.40.367.20">
    <property type="match status" value="1"/>
</dbReference>
<evidence type="ECO:0000256" key="1">
    <source>
        <dbReference type="ARBA" id="ARBA00004888"/>
    </source>
</evidence>
<dbReference type="InterPro" id="IPR022673">
    <property type="entry name" value="Hexokinase_C"/>
</dbReference>
<keyword evidence="7 14" id="KW-0067">ATP-binding</keyword>
<dbReference type="GO" id="GO:0006006">
    <property type="term" value="P:glucose metabolic process"/>
    <property type="evidence" value="ECO:0007669"/>
    <property type="project" value="TreeGrafter"/>
</dbReference>
<dbReference type="PANTHER" id="PTHR19443">
    <property type="entry name" value="HEXOKINASE"/>
    <property type="match status" value="1"/>
</dbReference>
<dbReference type="GO" id="GO:0001678">
    <property type="term" value="P:intracellular glucose homeostasis"/>
    <property type="evidence" value="ECO:0007669"/>
    <property type="project" value="InterPro"/>
</dbReference>
<dbReference type="InterPro" id="IPR001312">
    <property type="entry name" value="Hexokinase"/>
</dbReference>
<evidence type="ECO:0000256" key="5">
    <source>
        <dbReference type="ARBA" id="ARBA00022741"/>
    </source>
</evidence>
<keyword evidence="5 14" id="KW-0547">Nucleotide-binding</keyword>
<comment type="pathway">
    <text evidence="2">Carbohydrate metabolism; hexose metabolism.</text>
</comment>
<dbReference type="InterPro" id="IPR019807">
    <property type="entry name" value="Hexokinase_BS"/>
</dbReference>
<dbReference type="GO" id="GO:0005524">
    <property type="term" value="F:ATP binding"/>
    <property type="evidence" value="ECO:0007669"/>
    <property type="project" value="UniProtKB-UniRule"/>
</dbReference>
<evidence type="ECO:0000256" key="12">
    <source>
        <dbReference type="ARBA" id="ARBA00050361"/>
    </source>
</evidence>
<dbReference type="InterPro" id="IPR043129">
    <property type="entry name" value="ATPase_NBD"/>
</dbReference>
<dbReference type="AlphaFoldDB" id="T1JUB3"/>
<name>T1JUB3_TETUR</name>
<evidence type="ECO:0000256" key="9">
    <source>
        <dbReference type="ARBA" id="ARBA00044613"/>
    </source>
</evidence>
<evidence type="ECO:0000256" key="4">
    <source>
        <dbReference type="ARBA" id="ARBA00022679"/>
    </source>
</evidence>
<dbReference type="PANTHER" id="PTHR19443:SF16">
    <property type="entry name" value="HEXOKINASE TYPE 1-RELATED"/>
    <property type="match status" value="1"/>
</dbReference>
<comment type="catalytic activity">
    <reaction evidence="12">
        <text>D-mannose + ATP = D-mannose 6-phosphate + ADP + H(+)</text>
        <dbReference type="Rhea" id="RHEA:11028"/>
        <dbReference type="ChEBI" id="CHEBI:4208"/>
        <dbReference type="ChEBI" id="CHEBI:15378"/>
        <dbReference type="ChEBI" id="CHEBI:30616"/>
        <dbReference type="ChEBI" id="CHEBI:58735"/>
        <dbReference type="ChEBI" id="CHEBI:456216"/>
        <dbReference type="EC" id="2.7.1.1"/>
    </reaction>
    <physiologicalReaction direction="left-to-right" evidence="12">
        <dbReference type="Rhea" id="RHEA:11029"/>
    </physiologicalReaction>
</comment>
<comment type="pathway">
    <text evidence="1">Carbohydrate degradation; glycolysis; D-glyceraldehyde 3-phosphate and glycerone phosphate from D-glucose: step 1/4.</text>
</comment>
<evidence type="ECO:0000256" key="14">
    <source>
        <dbReference type="RuleBase" id="RU362007"/>
    </source>
</evidence>
<comment type="catalytic activity">
    <reaction evidence="9">
        <text>a D-hexose + ATP = a D-hexose 6-phosphate + ADP + H(+)</text>
        <dbReference type="Rhea" id="RHEA:22740"/>
        <dbReference type="ChEBI" id="CHEBI:4194"/>
        <dbReference type="ChEBI" id="CHEBI:15378"/>
        <dbReference type="ChEBI" id="CHEBI:30616"/>
        <dbReference type="ChEBI" id="CHEBI:229467"/>
        <dbReference type="ChEBI" id="CHEBI:456216"/>
        <dbReference type="EC" id="2.7.1.1"/>
    </reaction>
    <physiologicalReaction direction="left-to-right" evidence="9">
        <dbReference type="Rhea" id="RHEA:22741"/>
    </physiologicalReaction>
</comment>
<dbReference type="EnsemblMetazoa" id="tetur02g00300.1">
    <property type="protein sequence ID" value="tetur02g00300.1"/>
    <property type="gene ID" value="tetur02g00300"/>
</dbReference>
<keyword evidence="6 14" id="KW-0418">Kinase</keyword>